<feature type="transmembrane region" description="Helical" evidence="3">
    <location>
        <begin position="220"/>
        <end position="241"/>
    </location>
</feature>
<reference evidence="5 6" key="1">
    <citation type="submission" date="2020-05" db="EMBL/GenBank/DDBJ databases">
        <authorList>
            <person name="Whitworth D."/>
        </authorList>
    </citation>
    <scope>NUCLEOTIDE SEQUENCE [LARGE SCALE GENOMIC DNA]</scope>
    <source>
        <strain evidence="5 6">AM005</strain>
    </source>
</reference>
<sequence length="737" mass="78735">MPATLSVDVNSKQRQLILGRGREDPFTFGARAEDHTHSMAGFRFCSALLLMFALTSSAHAAEAGPPVNVLDGWRFRWGDSPVGSDGTPLWAKETGDSKEWRTTPALATPEGRGDHKFMWLSIPVPDGGWTDPALYLGEITHALEVYADGQHIYTSGKIRPDSYEIGENLSWHIVPLPRDAQGKRVLLRIQSSNPNIGVSQAAQVGSKYDLLVYVTRQGQAPFVICCLLLAVALGAGGAFALHWRRRMLAGLAVSAASGGLILLGLSGMPTALWGSSATATLGTTVGIFLLVAGLMEFVSDALLDNRRGWFQKAAMVFSPVAGVCALATLLDLGIGQRILVPFLPLAMVVLLVVLSVAITQAWLGNPDARLFVGGFAGLVLSIILTILPVIGLVGWSLGNVTHWGYVALTLSLLGIVTRRSIMVVRTLEAHTHQLEARAQEVRTLAERMGNGAGELATVVQQLRSSSDEQTEGVSRQAVALQEAEQTVKEIRRSSQMTAEKASALAASAESAEQVGREGTAALERTLSDLAAIRTEVSDMARRIFALDERTREVSGIVDSVKDLADQSNMLAINAAIEAARSGESGRGFGVVAREMRGLADQSIQATHRIREVLDGVSNSMREAARSSEKGDERVKQSLDAVRTSSAQFQQLADIIGDTSSSVRQITAAVSAQDAGTHQMAQAIQELSGQMQRTLKTVQETQEATRSVQSLAESMSGMASQTLKAEGLSVPATQAQAR</sequence>
<evidence type="ECO:0000256" key="3">
    <source>
        <dbReference type="SAM" id="Phobius"/>
    </source>
</evidence>
<dbReference type="GO" id="GO:0007165">
    <property type="term" value="P:signal transduction"/>
    <property type="evidence" value="ECO:0007669"/>
    <property type="project" value="UniProtKB-KW"/>
</dbReference>
<evidence type="ECO:0000313" key="5">
    <source>
        <dbReference type="EMBL" id="NOJ79941.1"/>
    </source>
</evidence>
<feature type="transmembrane region" description="Helical" evidence="3">
    <location>
        <begin position="248"/>
        <end position="265"/>
    </location>
</feature>
<dbReference type="GO" id="GO:0016020">
    <property type="term" value="C:membrane"/>
    <property type="evidence" value="ECO:0007669"/>
    <property type="project" value="InterPro"/>
</dbReference>
<dbReference type="Proteomes" id="UP000533080">
    <property type="component" value="Unassembled WGS sequence"/>
</dbReference>
<comment type="caution">
    <text evidence="5">The sequence shown here is derived from an EMBL/GenBank/DDBJ whole genome shotgun (WGS) entry which is preliminary data.</text>
</comment>
<evidence type="ECO:0000256" key="1">
    <source>
        <dbReference type="ARBA" id="ARBA00023224"/>
    </source>
</evidence>
<dbReference type="Pfam" id="PF00015">
    <property type="entry name" value="MCPsignal"/>
    <property type="match status" value="1"/>
</dbReference>
<dbReference type="EMBL" id="JABFNT010000047">
    <property type="protein sequence ID" value="NOJ79941.1"/>
    <property type="molecule type" value="Genomic_DNA"/>
</dbReference>
<dbReference type="Gene3D" id="1.10.287.950">
    <property type="entry name" value="Methyl-accepting chemotaxis protein"/>
    <property type="match status" value="1"/>
</dbReference>
<feature type="domain" description="Methyl-accepting transducer" evidence="4">
    <location>
        <begin position="451"/>
        <end position="687"/>
    </location>
</feature>
<feature type="transmembrane region" description="Helical" evidence="3">
    <location>
        <begin position="271"/>
        <end position="292"/>
    </location>
</feature>
<keyword evidence="3" id="KW-1133">Transmembrane helix</keyword>
<feature type="transmembrane region" description="Helical" evidence="3">
    <location>
        <begin position="313"/>
        <end position="332"/>
    </location>
</feature>
<dbReference type="AlphaFoldDB" id="A0A7Y4IIW3"/>
<accession>A0A7Y4IIW3</accession>
<feature type="transmembrane region" description="Helical" evidence="3">
    <location>
        <begin position="370"/>
        <end position="394"/>
    </location>
</feature>
<dbReference type="InterPro" id="IPR004089">
    <property type="entry name" value="MCPsignal_dom"/>
</dbReference>
<dbReference type="PANTHER" id="PTHR32089">
    <property type="entry name" value="METHYL-ACCEPTING CHEMOTAXIS PROTEIN MCPB"/>
    <property type="match status" value="1"/>
</dbReference>
<evidence type="ECO:0000256" key="2">
    <source>
        <dbReference type="PROSITE-ProRule" id="PRU00284"/>
    </source>
</evidence>
<dbReference type="PROSITE" id="PS50111">
    <property type="entry name" value="CHEMOTAXIS_TRANSDUC_2"/>
    <property type="match status" value="1"/>
</dbReference>
<dbReference type="PANTHER" id="PTHR32089:SF112">
    <property type="entry name" value="LYSOZYME-LIKE PROTEIN-RELATED"/>
    <property type="match status" value="1"/>
</dbReference>
<evidence type="ECO:0000313" key="6">
    <source>
        <dbReference type="Proteomes" id="UP000533080"/>
    </source>
</evidence>
<name>A0A7Y4IIW3_MYXXA</name>
<protein>
    <submittedName>
        <fullName evidence="5">Chemotaxis protein</fullName>
    </submittedName>
</protein>
<keyword evidence="3" id="KW-0472">Membrane</keyword>
<dbReference type="SUPFAM" id="SSF58104">
    <property type="entry name" value="Methyl-accepting chemotaxis protein (MCP) signaling domain"/>
    <property type="match status" value="1"/>
</dbReference>
<gene>
    <name evidence="5" type="ORF">HNV28_16600</name>
</gene>
<proteinExistence type="predicted"/>
<keyword evidence="3" id="KW-0812">Transmembrane</keyword>
<keyword evidence="1 2" id="KW-0807">Transducer</keyword>
<evidence type="ECO:0000259" key="4">
    <source>
        <dbReference type="PROSITE" id="PS50111"/>
    </source>
</evidence>
<dbReference type="SMART" id="SM00283">
    <property type="entry name" value="MA"/>
    <property type="match status" value="1"/>
</dbReference>
<feature type="transmembrane region" description="Helical" evidence="3">
    <location>
        <begin position="338"/>
        <end position="358"/>
    </location>
</feature>
<organism evidence="5 6">
    <name type="scientific">Myxococcus xanthus</name>
    <dbReference type="NCBI Taxonomy" id="34"/>
    <lineage>
        <taxon>Bacteria</taxon>
        <taxon>Pseudomonadati</taxon>
        <taxon>Myxococcota</taxon>
        <taxon>Myxococcia</taxon>
        <taxon>Myxococcales</taxon>
        <taxon>Cystobacterineae</taxon>
        <taxon>Myxococcaceae</taxon>
        <taxon>Myxococcus</taxon>
    </lineage>
</organism>
<feature type="transmembrane region" description="Helical" evidence="3">
    <location>
        <begin position="400"/>
        <end position="417"/>
    </location>
</feature>